<dbReference type="PROSITE" id="PS51257">
    <property type="entry name" value="PROKAR_LIPOPROTEIN"/>
    <property type="match status" value="1"/>
</dbReference>
<evidence type="ECO:0000313" key="2">
    <source>
        <dbReference type="Proteomes" id="UP000014974"/>
    </source>
</evidence>
<reference evidence="1 2" key="1">
    <citation type="journal article" date="2013" name="Genome Announc.">
        <title>Draft Genome Sequence of Cyclobacterium qasimii Strain M12-11BT, Isolated from Arctic Marine Sediment.</title>
        <authorList>
            <person name="Shivaji S."/>
            <person name="Ara S."/>
            <person name="Singh A."/>
            <person name="Kumar Pinnaka A."/>
        </authorList>
    </citation>
    <scope>NUCLEOTIDE SEQUENCE [LARGE SCALE GENOMIC DNA]</scope>
    <source>
        <strain evidence="1 2">M12-11B</strain>
    </source>
</reference>
<dbReference type="Proteomes" id="UP000014974">
    <property type="component" value="Unassembled WGS sequence"/>
</dbReference>
<evidence type="ECO:0000313" key="1">
    <source>
        <dbReference type="EMBL" id="EPR65746.1"/>
    </source>
</evidence>
<proteinExistence type="predicted"/>
<evidence type="ECO:0008006" key="3">
    <source>
        <dbReference type="Google" id="ProtNLM"/>
    </source>
</evidence>
<comment type="caution">
    <text evidence="1">The sequence shown here is derived from an EMBL/GenBank/DDBJ whole genome shotgun (WGS) entry which is preliminary data.</text>
</comment>
<organism evidence="1 2">
    <name type="scientific">Cyclobacterium qasimii M12-11B</name>
    <dbReference type="NCBI Taxonomy" id="641524"/>
    <lineage>
        <taxon>Bacteria</taxon>
        <taxon>Pseudomonadati</taxon>
        <taxon>Bacteroidota</taxon>
        <taxon>Cytophagia</taxon>
        <taxon>Cytophagales</taxon>
        <taxon>Cyclobacteriaceae</taxon>
        <taxon>Cyclobacterium</taxon>
    </lineage>
</organism>
<dbReference type="EMBL" id="ATNM01000183">
    <property type="protein sequence ID" value="EPR65746.1"/>
    <property type="molecule type" value="Genomic_DNA"/>
</dbReference>
<gene>
    <name evidence="1" type="ORF">ADICYQ_5248</name>
</gene>
<protein>
    <recommendedName>
        <fullName evidence="3">Lipoprotein</fullName>
    </recommendedName>
</protein>
<sequence length="56" mass="6609">MVMKGRLYLLLLLIWIIGCSKDGDSKHASGEEELFDEFYLSFLMIKFFKCLELIFL</sequence>
<accession>S7V769</accession>
<name>S7V769_9BACT</name>
<dbReference type="AlphaFoldDB" id="S7V769"/>